<name>A0A2S7WL65_9FLAO</name>
<evidence type="ECO:0000256" key="2">
    <source>
        <dbReference type="SAM" id="SignalP"/>
    </source>
</evidence>
<sequence length="202" mass="21840">MKLKKIALFLVTLFAINTYSQTEKGKIYLGASSNLNANFINNSIKDDNNGSQNTGKNSGFSISPEIGFLVIDNLVLGANITLAFNKSENNGGSEFKSSSISAAPFIKYYFSENKFKPFVSGRFAFGSFKSESTFNNNSNESKGSFTNLQVGGGIAYFINDMISLELGINYVRSSNKQSDNNPNNLKSISSGVSSSVGFAIFL</sequence>
<evidence type="ECO:0000259" key="3">
    <source>
        <dbReference type="Pfam" id="PF13505"/>
    </source>
</evidence>
<keyword evidence="1 2" id="KW-0732">Signal</keyword>
<dbReference type="InterPro" id="IPR027385">
    <property type="entry name" value="Beta-barrel_OMP"/>
</dbReference>
<gene>
    <name evidence="4" type="ORF">BTO18_02030</name>
</gene>
<dbReference type="SUPFAM" id="SSF56925">
    <property type="entry name" value="OMPA-like"/>
    <property type="match status" value="1"/>
</dbReference>
<dbReference type="OrthoDB" id="945117at2"/>
<feature type="signal peptide" evidence="2">
    <location>
        <begin position="1"/>
        <end position="20"/>
    </location>
</feature>
<feature type="chain" id="PRO_5015585071" description="Outer membrane protein beta-barrel domain-containing protein" evidence="2">
    <location>
        <begin position="21"/>
        <end position="202"/>
    </location>
</feature>
<organism evidence="4 5">
    <name type="scientific">Polaribacter porphyrae</name>
    <dbReference type="NCBI Taxonomy" id="1137780"/>
    <lineage>
        <taxon>Bacteria</taxon>
        <taxon>Pseudomonadati</taxon>
        <taxon>Bacteroidota</taxon>
        <taxon>Flavobacteriia</taxon>
        <taxon>Flavobacteriales</taxon>
        <taxon>Flavobacteriaceae</taxon>
    </lineage>
</organism>
<dbReference type="Proteomes" id="UP000238882">
    <property type="component" value="Unassembled WGS sequence"/>
</dbReference>
<feature type="domain" description="Outer membrane protein beta-barrel" evidence="3">
    <location>
        <begin position="7"/>
        <end position="192"/>
    </location>
</feature>
<protein>
    <recommendedName>
        <fullName evidence="3">Outer membrane protein beta-barrel domain-containing protein</fullName>
    </recommendedName>
</protein>
<accession>A0A2S7WL65</accession>
<dbReference type="EMBL" id="MSCN01000001">
    <property type="protein sequence ID" value="PQJ78042.1"/>
    <property type="molecule type" value="Genomic_DNA"/>
</dbReference>
<evidence type="ECO:0000313" key="4">
    <source>
        <dbReference type="EMBL" id="PQJ78042.1"/>
    </source>
</evidence>
<comment type="caution">
    <text evidence="4">The sequence shown here is derived from an EMBL/GenBank/DDBJ whole genome shotgun (WGS) entry which is preliminary data.</text>
</comment>
<dbReference type="AlphaFoldDB" id="A0A2S7WL65"/>
<dbReference type="RefSeq" id="WP_105014624.1">
    <property type="nucleotide sequence ID" value="NZ_MSCN01000001.1"/>
</dbReference>
<evidence type="ECO:0000313" key="5">
    <source>
        <dbReference type="Proteomes" id="UP000238882"/>
    </source>
</evidence>
<reference evidence="4 5" key="1">
    <citation type="submission" date="2016-12" db="EMBL/GenBank/DDBJ databases">
        <title>Trade-off between light-utilization and light-protection in marine flavobacteria.</title>
        <authorList>
            <person name="Kumagai Y."/>
            <person name="Yoshizawa S."/>
            <person name="Kogure K."/>
            <person name="Iwasaki W."/>
        </authorList>
    </citation>
    <scope>NUCLEOTIDE SEQUENCE [LARGE SCALE GENOMIC DNA]</scope>
    <source>
        <strain evidence="4 5">NBRC 108759</strain>
    </source>
</reference>
<keyword evidence="5" id="KW-1185">Reference proteome</keyword>
<evidence type="ECO:0000256" key="1">
    <source>
        <dbReference type="ARBA" id="ARBA00022729"/>
    </source>
</evidence>
<dbReference type="InterPro" id="IPR011250">
    <property type="entry name" value="OMP/PagP_B-barrel"/>
</dbReference>
<dbReference type="Pfam" id="PF13505">
    <property type="entry name" value="OMP_b-brl"/>
    <property type="match status" value="1"/>
</dbReference>
<proteinExistence type="predicted"/>
<dbReference type="Gene3D" id="2.40.160.20">
    <property type="match status" value="1"/>
</dbReference>